<dbReference type="AlphaFoldDB" id="G6YFB6"/>
<protein>
    <submittedName>
        <fullName evidence="1">Uncharacterized protein</fullName>
    </submittedName>
</protein>
<dbReference type="Proteomes" id="UP000002949">
    <property type="component" value="Unassembled WGS sequence"/>
</dbReference>
<reference evidence="1 2" key="1">
    <citation type="journal article" date="2012" name="J. Bacteriol.">
        <title>Draft Genome Sequence of Plant Growth-Promoting Rhizobium Mesorhizobium amorphae, Isolated from Zinc-Lead Mine Tailings.</title>
        <authorList>
            <person name="Hao X."/>
            <person name="Lin Y."/>
            <person name="Johnstone L."/>
            <person name="Baltrus D.A."/>
            <person name="Miller S.J."/>
            <person name="Wei G."/>
            <person name="Rensing C."/>
        </authorList>
    </citation>
    <scope>NUCLEOTIDE SEQUENCE [LARGE SCALE GENOMIC DNA]</scope>
    <source>
        <strain evidence="1 2">CCNWGS0123</strain>
    </source>
</reference>
<name>G6YFB6_9HYPH</name>
<evidence type="ECO:0000313" key="2">
    <source>
        <dbReference type="Proteomes" id="UP000002949"/>
    </source>
</evidence>
<evidence type="ECO:0000313" key="1">
    <source>
        <dbReference type="EMBL" id="EHH09597.1"/>
    </source>
</evidence>
<proteinExistence type="predicted"/>
<gene>
    <name evidence="1" type="ORF">MEA186_23316</name>
</gene>
<keyword evidence="2" id="KW-1185">Reference proteome</keyword>
<dbReference type="EMBL" id="AGSN01000155">
    <property type="protein sequence ID" value="EHH09597.1"/>
    <property type="molecule type" value="Genomic_DNA"/>
</dbReference>
<sequence length="33" mass="3670">MTSAGAPHLWGQDFPEAETWKAIIEKLDEIDGL</sequence>
<organism evidence="1 2">
    <name type="scientific">Mesorhizobium amorphae CCNWGS0123</name>
    <dbReference type="NCBI Taxonomy" id="1082933"/>
    <lineage>
        <taxon>Bacteria</taxon>
        <taxon>Pseudomonadati</taxon>
        <taxon>Pseudomonadota</taxon>
        <taxon>Alphaproteobacteria</taxon>
        <taxon>Hyphomicrobiales</taxon>
        <taxon>Phyllobacteriaceae</taxon>
        <taxon>Mesorhizobium</taxon>
    </lineage>
</organism>
<accession>G6YFB6</accession>